<name>A0A8K0DYE3_9ROSA</name>
<dbReference type="NCBIfam" id="TIGR00756">
    <property type="entry name" value="PPR"/>
    <property type="match status" value="5"/>
</dbReference>
<evidence type="ECO:0008006" key="5">
    <source>
        <dbReference type="Google" id="ProtNLM"/>
    </source>
</evidence>
<feature type="repeat" description="PPR" evidence="2">
    <location>
        <begin position="567"/>
        <end position="601"/>
    </location>
</feature>
<evidence type="ECO:0000256" key="2">
    <source>
        <dbReference type="PROSITE-ProRule" id="PRU00708"/>
    </source>
</evidence>
<dbReference type="EMBL" id="VOIH02000008">
    <property type="protein sequence ID" value="KAF3438951.1"/>
    <property type="molecule type" value="Genomic_DNA"/>
</dbReference>
<dbReference type="FunFam" id="1.25.40.10:FF:000073">
    <property type="entry name" value="Pentatricopeptide repeat-containing protein chloroplastic"/>
    <property type="match status" value="2"/>
</dbReference>
<feature type="repeat" description="PPR" evidence="2">
    <location>
        <begin position="797"/>
        <end position="831"/>
    </location>
</feature>
<feature type="repeat" description="PPR" evidence="2">
    <location>
        <begin position="497"/>
        <end position="531"/>
    </location>
</feature>
<dbReference type="Pfam" id="PF20431">
    <property type="entry name" value="E_motif"/>
    <property type="match status" value="1"/>
</dbReference>
<dbReference type="Gene3D" id="1.25.40.10">
    <property type="entry name" value="Tetratricopeptide repeat domain"/>
    <property type="match status" value="8"/>
</dbReference>
<feature type="repeat" description="PPR" evidence="2">
    <location>
        <begin position="295"/>
        <end position="329"/>
    </location>
</feature>
<dbReference type="FunFam" id="1.25.40.10:FF:000090">
    <property type="entry name" value="Pentatricopeptide repeat-containing protein, chloroplastic"/>
    <property type="match status" value="1"/>
</dbReference>
<dbReference type="InterPro" id="IPR046848">
    <property type="entry name" value="E_motif"/>
</dbReference>
<dbReference type="OrthoDB" id="1902039at2759"/>
<dbReference type="InterPro" id="IPR046960">
    <property type="entry name" value="PPR_At4g14850-like_plant"/>
</dbReference>
<evidence type="ECO:0000256" key="1">
    <source>
        <dbReference type="ARBA" id="ARBA00022737"/>
    </source>
</evidence>
<keyword evidence="1" id="KW-0677">Repeat</keyword>
<dbReference type="InterPro" id="IPR002885">
    <property type="entry name" value="PPR_rpt"/>
</dbReference>
<feature type="repeat" description="PPR" evidence="2">
    <location>
        <begin position="832"/>
        <end position="866"/>
    </location>
</feature>
<dbReference type="GO" id="GO:0003729">
    <property type="term" value="F:mRNA binding"/>
    <property type="evidence" value="ECO:0007669"/>
    <property type="project" value="UniProtKB-ARBA"/>
</dbReference>
<comment type="caution">
    <text evidence="3">The sequence shown here is derived from an EMBL/GenBank/DDBJ whole genome shotgun (WGS) entry which is preliminary data.</text>
</comment>
<reference evidence="3" key="1">
    <citation type="submission" date="2020-03" db="EMBL/GenBank/DDBJ databases">
        <title>A high-quality chromosome-level genome assembly of a woody plant with both climbing and erect habits, Rhamnella rubrinervis.</title>
        <authorList>
            <person name="Lu Z."/>
            <person name="Yang Y."/>
            <person name="Zhu X."/>
            <person name="Sun Y."/>
        </authorList>
    </citation>
    <scope>NUCLEOTIDE SEQUENCE</scope>
    <source>
        <strain evidence="3">BYM</strain>
        <tissue evidence="3">Leaf</tissue>
    </source>
</reference>
<dbReference type="GO" id="GO:0009451">
    <property type="term" value="P:RNA modification"/>
    <property type="evidence" value="ECO:0007669"/>
    <property type="project" value="InterPro"/>
</dbReference>
<dbReference type="Pfam" id="PF01535">
    <property type="entry name" value="PPR"/>
    <property type="match status" value="7"/>
</dbReference>
<organism evidence="3 4">
    <name type="scientific">Rhamnella rubrinervis</name>
    <dbReference type="NCBI Taxonomy" id="2594499"/>
    <lineage>
        <taxon>Eukaryota</taxon>
        <taxon>Viridiplantae</taxon>
        <taxon>Streptophyta</taxon>
        <taxon>Embryophyta</taxon>
        <taxon>Tracheophyta</taxon>
        <taxon>Spermatophyta</taxon>
        <taxon>Magnoliopsida</taxon>
        <taxon>eudicotyledons</taxon>
        <taxon>Gunneridae</taxon>
        <taxon>Pentapetalae</taxon>
        <taxon>rosids</taxon>
        <taxon>fabids</taxon>
        <taxon>Rosales</taxon>
        <taxon>Rhamnaceae</taxon>
        <taxon>rhamnoid group</taxon>
        <taxon>Rhamneae</taxon>
        <taxon>Rhamnella</taxon>
    </lineage>
</organism>
<keyword evidence="4" id="KW-1185">Reference proteome</keyword>
<protein>
    <recommendedName>
        <fullName evidence="5">Pentatricopeptide repeat-containing protein</fullName>
    </recommendedName>
</protein>
<sequence>MAFLFRLHSSLYFPTKVSCPGYKQHLVNFKSIHFLRLLKICRSIEGLKPLNSLLIVHGLHGDELLIGEFFRSCFRLGAPHLALSAFRRFEKPSLGLQNLMIRCLCHHGLYEDLLRVYLICRVSGCPSDDFTFPSVIKACAALGASGIGKEVHCIVFRRGYEKNIVIQTALVDFYAKCGCMRTAHELIDRISQPDLISLNALIAGYSLNGLDWDAFEVFRKIYVKDLKPNSSTIASIIPVCTRLECFETGKSLHGLGVKSGYFLNDFLVPAFVSMYAGDLDLFSARNLFDSVKKRNIAVWNAIISAYTHMQKPTEAFKLFGDLLQSDVQPNPITFISIIPSCEKYNSKSLGESLHASAITHGTANQPPVLTALLSMYSKLRDVDSAKTIFCQMPNRNRLSWNSMVSGHVYNGLWDLSLDAFCEMQIAGVDPDAVSVISVISACTKLGAVLLGKSVHAFSLRKGFESNLNVSNALLAFYSSSFELSSCFNLFLKMPVRSVVSWNTLISCCARNTEMEMAFSLLCQMQKEGLELDLVTLMSTLPGLSESKYLGQGMAIHCYAVKTNFASDVSLANALVSMYCNCGDVYAGRLLFDVMPEKNVVSWNALSTGFRLHSLQNEVIVLFGEMVEHNQRPNYVSLLNLLPACSTQLQGKSVHAFALRTGIFQETSLLTSLLIMYARFENIISCLLVFQMGKKEDISMWNAMMSVCTQTNNAKMAIAFFYDLLLMGLKPDNFTVVSLISACVQLNSINLANSTMAFLICTGFDKDVTISNALIGLYARCGNISIARRLFDEFNARDAVSWTVMINGYGLHGNGKAALDLFHQMELSGFKPDDVTYLTILSACSHSGLAEQGLMVFNSMADHGISPGIVHYACMVDLLGRTGRLTEAYDMVKGLPYQPSTSLLESLLGACRIHGDVELGEKTSRLLSVLDPDNSRSYVMLYNIYAASGRWTDAERVRSEMEGKQLRKTPGFSLLVRDHELDDLKEFPKPSCG</sequence>
<feature type="repeat" description="PPR" evidence="2">
    <location>
        <begin position="194"/>
        <end position="228"/>
    </location>
</feature>
<accession>A0A8K0DYE3</accession>
<feature type="repeat" description="PPR" evidence="2">
    <location>
        <begin position="933"/>
        <end position="967"/>
    </location>
</feature>
<dbReference type="AlphaFoldDB" id="A0A8K0DYE3"/>
<proteinExistence type="predicted"/>
<dbReference type="Pfam" id="PF13041">
    <property type="entry name" value="PPR_2"/>
    <property type="match status" value="3"/>
</dbReference>
<dbReference type="PANTHER" id="PTHR47926:SF544">
    <property type="entry name" value="PENTACOTRIPEPTIDE-REPEAT REGION OF PRORP DOMAIN-CONTAINING PROTEIN"/>
    <property type="match status" value="1"/>
</dbReference>
<dbReference type="PROSITE" id="PS51375">
    <property type="entry name" value="PPR"/>
    <property type="match status" value="9"/>
</dbReference>
<gene>
    <name evidence="3" type="ORF">FNV43_RR17226</name>
</gene>
<dbReference type="InterPro" id="IPR011990">
    <property type="entry name" value="TPR-like_helical_dom_sf"/>
</dbReference>
<feature type="repeat" description="PPR" evidence="2">
    <location>
        <begin position="396"/>
        <end position="430"/>
    </location>
</feature>
<feature type="repeat" description="PPR" evidence="2">
    <location>
        <begin position="696"/>
        <end position="730"/>
    </location>
</feature>
<evidence type="ECO:0000313" key="3">
    <source>
        <dbReference type="EMBL" id="KAF3438951.1"/>
    </source>
</evidence>
<evidence type="ECO:0000313" key="4">
    <source>
        <dbReference type="Proteomes" id="UP000796880"/>
    </source>
</evidence>
<dbReference type="PANTHER" id="PTHR47926">
    <property type="entry name" value="PENTATRICOPEPTIDE REPEAT-CONTAINING PROTEIN"/>
    <property type="match status" value="1"/>
</dbReference>
<dbReference type="Proteomes" id="UP000796880">
    <property type="component" value="Unassembled WGS sequence"/>
</dbReference>